<dbReference type="Gene3D" id="3.30.930.10">
    <property type="entry name" value="Bira Bifunctional Protein, Domain 2"/>
    <property type="match status" value="1"/>
</dbReference>
<evidence type="ECO:0000256" key="4">
    <source>
        <dbReference type="ARBA" id="ARBA00023315"/>
    </source>
</evidence>
<evidence type="ECO:0000259" key="5">
    <source>
        <dbReference type="PROSITE" id="PS51733"/>
    </source>
</evidence>
<dbReference type="PANTHER" id="PTHR10993">
    <property type="entry name" value="OCTANOYLTRANSFERASE"/>
    <property type="match status" value="1"/>
</dbReference>
<dbReference type="InterPro" id="IPR020605">
    <property type="entry name" value="Octanoyltransferase_CS"/>
</dbReference>
<gene>
    <name evidence="6" type="ORF">LCGC14_1158490</name>
</gene>
<dbReference type="PROSITE" id="PS01313">
    <property type="entry name" value="LIPB"/>
    <property type="match status" value="1"/>
</dbReference>
<dbReference type="PIRSF" id="PIRSF016262">
    <property type="entry name" value="LPLase"/>
    <property type="match status" value="1"/>
</dbReference>
<proteinExistence type="inferred from homology"/>
<evidence type="ECO:0000256" key="2">
    <source>
        <dbReference type="ARBA" id="ARBA00012334"/>
    </source>
</evidence>
<dbReference type="InterPro" id="IPR000544">
    <property type="entry name" value="Octanoyltransferase"/>
</dbReference>
<protein>
    <recommendedName>
        <fullName evidence="2">lipoyl(octanoyl) transferase</fullName>
        <ecNumber evidence="2">2.3.1.181</ecNumber>
    </recommendedName>
</protein>
<keyword evidence="3" id="KW-0808">Transferase</keyword>
<organism evidence="6">
    <name type="scientific">marine sediment metagenome</name>
    <dbReference type="NCBI Taxonomy" id="412755"/>
    <lineage>
        <taxon>unclassified sequences</taxon>
        <taxon>metagenomes</taxon>
        <taxon>ecological metagenomes</taxon>
    </lineage>
</organism>
<evidence type="ECO:0000256" key="3">
    <source>
        <dbReference type="ARBA" id="ARBA00022679"/>
    </source>
</evidence>
<keyword evidence="4" id="KW-0012">Acyltransferase</keyword>
<dbReference type="CDD" id="cd16444">
    <property type="entry name" value="LipB"/>
    <property type="match status" value="1"/>
</dbReference>
<dbReference type="NCBIfam" id="TIGR00214">
    <property type="entry name" value="lipB"/>
    <property type="match status" value="1"/>
</dbReference>
<dbReference type="HAMAP" id="MF_00013">
    <property type="entry name" value="LipB"/>
    <property type="match status" value="1"/>
</dbReference>
<reference evidence="6" key="1">
    <citation type="journal article" date="2015" name="Nature">
        <title>Complex archaea that bridge the gap between prokaryotes and eukaryotes.</title>
        <authorList>
            <person name="Spang A."/>
            <person name="Saw J.H."/>
            <person name="Jorgensen S.L."/>
            <person name="Zaremba-Niedzwiedzka K."/>
            <person name="Martijn J."/>
            <person name="Lind A.E."/>
            <person name="van Eijk R."/>
            <person name="Schleper C."/>
            <person name="Guy L."/>
            <person name="Ettema T.J."/>
        </authorList>
    </citation>
    <scope>NUCLEOTIDE SEQUENCE</scope>
</reference>
<accession>A0A0F9LYF4</accession>
<dbReference type="EMBL" id="LAZR01005626">
    <property type="protein sequence ID" value="KKM98388.1"/>
    <property type="molecule type" value="Genomic_DNA"/>
</dbReference>
<dbReference type="PANTHER" id="PTHR10993:SF7">
    <property type="entry name" value="LIPOYLTRANSFERASE 2, MITOCHONDRIAL-RELATED"/>
    <property type="match status" value="1"/>
</dbReference>
<comment type="pathway">
    <text evidence="1">Protein modification; protein lipoylation via endogenous pathway; protein N(6)-(lipoyl)lysine from octanoyl-[acyl-carrier-protein]: step 1/2.</text>
</comment>
<comment type="caution">
    <text evidence="6">The sequence shown here is derived from an EMBL/GenBank/DDBJ whole genome shotgun (WGS) entry which is preliminary data.</text>
</comment>
<dbReference type="SUPFAM" id="SSF55681">
    <property type="entry name" value="Class II aaRS and biotin synthetases"/>
    <property type="match status" value="1"/>
</dbReference>
<sequence>MNKCLLLKLDLVEYGKAWKLQKRLFNVKQSNQIEDVFITLQHPPTYTLGRRNRKTNHFLTDENQLRNMGYSIYRIDRGGATTYHGPGQIVCYPIIGMKSYTEDYYHYLRMLEEVMIKTLQDYKIKSRRVEGHTGVWVGKEKIGFVGVRIVGGTTMHGFSLNVNNDLSPFNMIVPCGIQDVMITSISKLLKTNVDTKEITASIMRNFANVFAVEMQNINLEELLEMIGANETPQLAQG</sequence>
<dbReference type="GO" id="GO:0033819">
    <property type="term" value="F:lipoyl(octanoyl) transferase activity"/>
    <property type="evidence" value="ECO:0007669"/>
    <property type="project" value="UniProtKB-EC"/>
</dbReference>
<dbReference type="Pfam" id="PF21948">
    <property type="entry name" value="LplA-B_cat"/>
    <property type="match status" value="1"/>
</dbReference>
<evidence type="ECO:0000313" key="6">
    <source>
        <dbReference type="EMBL" id="KKM98388.1"/>
    </source>
</evidence>
<dbReference type="InterPro" id="IPR045864">
    <property type="entry name" value="aa-tRNA-synth_II/BPL/LPL"/>
</dbReference>
<dbReference type="UniPathway" id="UPA00538">
    <property type="reaction ID" value="UER00592"/>
</dbReference>
<evidence type="ECO:0000256" key="1">
    <source>
        <dbReference type="ARBA" id="ARBA00004821"/>
    </source>
</evidence>
<dbReference type="NCBIfam" id="NF010925">
    <property type="entry name" value="PRK14345.1"/>
    <property type="match status" value="1"/>
</dbReference>
<dbReference type="AlphaFoldDB" id="A0A0F9LYF4"/>
<name>A0A0F9LYF4_9ZZZZ</name>
<dbReference type="InterPro" id="IPR004143">
    <property type="entry name" value="BPL_LPL_catalytic"/>
</dbReference>
<feature type="domain" description="BPL/LPL catalytic" evidence="5">
    <location>
        <begin position="31"/>
        <end position="214"/>
    </location>
</feature>
<dbReference type="GO" id="GO:0009249">
    <property type="term" value="P:protein lipoylation"/>
    <property type="evidence" value="ECO:0007669"/>
    <property type="project" value="InterPro"/>
</dbReference>
<dbReference type="PROSITE" id="PS51733">
    <property type="entry name" value="BPL_LPL_CATALYTIC"/>
    <property type="match status" value="1"/>
</dbReference>
<dbReference type="EC" id="2.3.1.181" evidence="2"/>